<dbReference type="EMBL" id="GL732535">
    <property type="protein sequence ID" value="EFX84223.1"/>
    <property type="molecule type" value="Genomic_DNA"/>
</dbReference>
<feature type="compositionally biased region" description="Polar residues" evidence="1">
    <location>
        <begin position="140"/>
        <end position="170"/>
    </location>
</feature>
<dbReference type="KEGG" id="dpx:DAPPUDRAFT_239248"/>
<feature type="region of interest" description="Disordered" evidence="1">
    <location>
        <begin position="70"/>
        <end position="101"/>
    </location>
</feature>
<protein>
    <submittedName>
        <fullName evidence="2">Uncharacterized protein</fullName>
    </submittedName>
</protein>
<evidence type="ECO:0000313" key="3">
    <source>
        <dbReference type="Proteomes" id="UP000000305"/>
    </source>
</evidence>
<gene>
    <name evidence="2" type="ORF">DAPPUDRAFT_239248</name>
</gene>
<organism evidence="2 3">
    <name type="scientific">Daphnia pulex</name>
    <name type="common">Water flea</name>
    <dbReference type="NCBI Taxonomy" id="6669"/>
    <lineage>
        <taxon>Eukaryota</taxon>
        <taxon>Metazoa</taxon>
        <taxon>Ecdysozoa</taxon>
        <taxon>Arthropoda</taxon>
        <taxon>Crustacea</taxon>
        <taxon>Branchiopoda</taxon>
        <taxon>Diplostraca</taxon>
        <taxon>Cladocera</taxon>
        <taxon>Anomopoda</taxon>
        <taxon>Daphniidae</taxon>
        <taxon>Daphnia</taxon>
    </lineage>
</organism>
<name>E9G8R5_DAPPU</name>
<proteinExistence type="predicted"/>
<sequence>MSAIVSCTYSALRLISCRNTSEVVKTTPPLSGPDNPESFRIAIPSRLKRGIKRHAIGSGGHQLFKMVDVKDRTQPQQRQPEERKRPISMSFTHEGHEKHYTHPHYYTEVPKYYTTKAPETTQLRMLPQPTTSRLQLITQPKLSNSTLERPSTTEISRVSFSDTQHGSPEVSNKVRFKQ</sequence>
<evidence type="ECO:0000256" key="1">
    <source>
        <dbReference type="SAM" id="MobiDB-lite"/>
    </source>
</evidence>
<dbReference type="AlphaFoldDB" id="E9G8R5"/>
<evidence type="ECO:0000313" key="2">
    <source>
        <dbReference type="EMBL" id="EFX84223.1"/>
    </source>
</evidence>
<accession>E9G8R5</accession>
<feature type="region of interest" description="Disordered" evidence="1">
    <location>
        <begin position="140"/>
        <end position="178"/>
    </location>
</feature>
<dbReference type="Proteomes" id="UP000000305">
    <property type="component" value="Unassembled WGS sequence"/>
</dbReference>
<keyword evidence="3" id="KW-1185">Reference proteome</keyword>
<feature type="compositionally biased region" description="Basic and acidic residues" evidence="1">
    <location>
        <begin position="70"/>
        <end position="85"/>
    </location>
</feature>
<dbReference type="HOGENOM" id="CLU_1512117_0_0_1"/>
<dbReference type="InParanoid" id="E9G8R5"/>
<reference evidence="2 3" key="1">
    <citation type="journal article" date="2011" name="Science">
        <title>The ecoresponsive genome of Daphnia pulex.</title>
        <authorList>
            <person name="Colbourne J.K."/>
            <person name="Pfrender M.E."/>
            <person name="Gilbert D."/>
            <person name="Thomas W.K."/>
            <person name="Tucker A."/>
            <person name="Oakley T.H."/>
            <person name="Tokishita S."/>
            <person name="Aerts A."/>
            <person name="Arnold G.J."/>
            <person name="Basu M.K."/>
            <person name="Bauer D.J."/>
            <person name="Caceres C.E."/>
            <person name="Carmel L."/>
            <person name="Casola C."/>
            <person name="Choi J.H."/>
            <person name="Detter J.C."/>
            <person name="Dong Q."/>
            <person name="Dusheyko S."/>
            <person name="Eads B.D."/>
            <person name="Frohlich T."/>
            <person name="Geiler-Samerotte K.A."/>
            <person name="Gerlach D."/>
            <person name="Hatcher P."/>
            <person name="Jogdeo S."/>
            <person name="Krijgsveld J."/>
            <person name="Kriventseva E.V."/>
            <person name="Kultz D."/>
            <person name="Laforsch C."/>
            <person name="Lindquist E."/>
            <person name="Lopez J."/>
            <person name="Manak J.R."/>
            <person name="Muller J."/>
            <person name="Pangilinan J."/>
            <person name="Patwardhan R.P."/>
            <person name="Pitluck S."/>
            <person name="Pritham E.J."/>
            <person name="Rechtsteiner A."/>
            <person name="Rho M."/>
            <person name="Rogozin I.B."/>
            <person name="Sakarya O."/>
            <person name="Salamov A."/>
            <person name="Schaack S."/>
            <person name="Shapiro H."/>
            <person name="Shiga Y."/>
            <person name="Skalitzky C."/>
            <person name="Smith Z."/>
            <person name="Souvorov A."/>
            <person name="Sung W."/>
            <person name="Tang Z."/>
            <person name="Tsuchiya D."/>
            <person name="Tu H."/>
            <person name="Vos H."/>
            <person name="Wang M."/>
            <person name="Wolf Y.I."/>
            <person name="Yamagata H."/>
            <person name="Yamada T."/>
            <person name="Ye Y."/>
            <person name="Shaw J.R."/>
            <person name="Andrews J."/>
            <person name="Crease T.J."/>
            <person name="Tang H."/>
            <person name="Lucas S.M."/>
            <person name="Robertson H.M."/>
            <person name="Bork P."/>
            <person name="Koonin E.V."/>
            <person name="Zdobnov E.M."/>
            <person name="Grigoriev I.V."/>
            <person name="Lynch M."/>
            <person name="Boore J.L."/>
        </authorList>
    </citation>
    <scope>NUCLEOTIDE SEQUENCE [LARGE SCALE GENOMIC DNA]</scope>
</reference>